<keyword evidence="2" id="KW-1185">Reference proteome</keyword>
<gene>
    <name evidence="1" type="ORF">V1525DRAFT_415499</name>
</gene>
<name>A0ACC3SQ23_LIPKO</name>
<dbReference type="EMBL" id="MU971621">
    <property type="protein sequence ID" value="KAK9233753.1"/>
    <property type="molecule type" value="Genomic_DNA"/>
</dbReference>
<reference evidence="2" key="1">
    <citation type="journal article" date="2024" name="Front. Bioeng. Biotechnol.">
        <title>Genome-scale model development and genomic sequencing of the oleaginous clade Lipomyces.</title>
        <authorList>
            <person name="Czajka J.J."/>
            <person name="Han Y."/>
            <person name="Kim J."/>
            <person name="Mondo S.J."/>
            <person name="Hofstad B.A."/>
            <person name="Robles A."/>
            <person name="Haridas S."/>
            <person name="Riley R."/>
            <person name="LaButti K."/>
            <person name="Pangilinan J."/>
            <person name="Andreopoulos W."/>
            <person name="Lipzen A."/>
            <person name="Yan J."/>
            <person name="Wang M."/>
            <person name="Ng V."/>
            <person name="Grigoriev I.V."/>
            <person name="Spatafora J.W."/>
            <person name="Magnuson J.K."/>
            <person name="Baker S.E."/>
            <person name="Pomraning K.R."/>
        </authorList>
    </citation>
    <scope>NUCLEOTIDE SEQUENCE [LARGE SCALE GENOMIC DNA]</scope>
    <source>
        <strain evidence="2">CBS 7786</strain>
    </source>
</reference>
<comment type="caution">
    <text evidence="1">The sequence shown here is derived from an EMBL/GenBank/DDBJ whole genome shotgun (WGS) entry which is preliminary data.</text>
</comment>
<evidence type="ECO:0000313" key="2">
    <source>
        <dbReference type="Proteomes" id="UP001433508"/>
    </source>
</evidence>
<organism evidence="1 2">
    <name type="scientific">Lipomyces kononenkoae</name>
    <name type="common">Yeast</name>
    <dbReference type="NCBI Taxonomy" id="34357"/>
    <lineage>
        <taxon>Eukaryota</taxon>
        <taxon>Fungi</taxon>
        <taxon>Dikarya</taxon>
        <taxon>Ascomycota</taxon>
        <taxon>Saccharomycotina</taxon>
        <taxon>Lipomycetes</taxon>
        <taxon>Lipomycetales</taxon>
        <taxon>Lipomycetaceae</taxon>
        <taxon>Lipomyces</taxon>
    </lineage>
</organism>
<evidence type="ECO:0000313" key="1">
    <source>
        <dbReference type="EMBL" id="KAK9233753.1"/>
    </source>
</evidence>
<protein>
    <submittedName>
        <fullName evidence="1">Uncharacterized protein</fullName>
    </submittedName>
</protein>
<dbReference type="Proteomes" id="UP001433508">
    <property type="component" value="Unassembled WGS sequence"/>
</dbReference>
<accession>A0ACC3SQ23</accession>
<proteinExistence type="predicted"/>
<sequence length="451" mass="50194">MLHYDEIRRRELEDPQPSVIIVGAGQCGLSVAARLKYLGVKSLVIDRFERVGDNWRKRYGSLALHDTLYSQALPYMPWPETFPEFIPAGKLANWLEHYVESLELNVWVRSQVIADRTYFDEREGKWHVTIDRDGQERAFVVDQVVIATGLCNKAKLPKPFPGQEKFAPGIIHSTQHSGGAEWKGKNVLVVGTGSSGHDISLDLSNYGANVTILQRSPTYIITIKNGIVKTLNGNLMVQGVNLDYADRITEAMPKPVTKAVLQRLVPKIAELDKDLLEGLERAGFQTYLGPDGAGSLFLSMERGGGFYFESGASQRIADGLVKVKNGEVDHFTEDSVVFKDGSSIKPDLVIFCTGYTGFKESVSETLGEEYGDQLKKIWGLDSEGEINGLYRDCGLPNAYFMSGALAINRPYSKLLALQIVAQQLGKFGPRYSIEESRKTDNYVDLSELIYH</sequence>